<keyword evidence="4" id="KW-1185">Reference proteome</keyword>
<proteinExistence type="predicted"/>
<dbReference type="Gene3D" id="2.60.120.260">
    <property type="entry name" value="Galactose-binding domain-like"/>
    <property type="match status" value="1"/>
</dbReference>
<evidence type="ECO:0000313" key="3">
    <source>
        <dbReference type="EMBL" id="TFK30220.1"/>
    </source>
</evidence>
<keyword evidence="2" id="KW-0472">Membrane</keyword>
<keyword evidence="2" id="KW-0812">Transmembrane</keyword>
<feature type="region of interest" description="Disordered" evidence="1">
    <location>
        <begin position="405"/>
        <end position="445"/>
    </location>
</feature>
<feature type="transmembrane region" description="Helical" evidence="2">
    <location>
        <begin position="329"/>
        <end position="354"/>
    </location>
</feature>
<keyword evidence="2" id="KW-1133">Transmembrane helix</keyword>
<dbReference type="STRING" id="230819.A0A5C3LBQ4"/>
<feature type="region of interest" description="Disordered" evidence="1">
    <location>
        <begin position="295"/>
        <end position="318"/>
    </location>
</feature>
<sequence length="554" mass="60523">MASPRLVYFDDVHKDINYDGEWAGDLEQYSSSVGFIYGGSQHQTTGNSSMSFEFWGMCSTRSSKDIGWLISLGTAIYLFGRTESIAAGDEDISAKWTCRIDGLEIEARTPRRATGINHQILCGEANMPGDFHTLSVSAEGTSGIPFWIDAIAIAPLLNLTYDTAAVQVRPDDAAFQYQDPGSWSTVGDARYTTQPGTSLFFYFNGTKITWLSEHLPNPSDPLESSQGIYTIDNLTAVPFDIPGLAVRDLGHRILFETEQIPYGDHRINITYLGSSAPLVLDSVWIQDGDILPPQAPVTTPSVAPPSDPPTGDNNFSIGEQALTSSNLPVGAIAGGTIGGIVALVLICFGLYFFVIRRRRRHQLQWKRRTPPSAPFVGAVGAVGVVEEISTTPYNPLTESVLRASFYPPATPQPYPEPEPEPRPSTPITSPNTLLPPPYHYSHMDGRPVTLNEHIRSSIYDRPGDSAVSEKARSAAAAEQQDLGHILHHSMYSLDGPPSRTSVFNSEPTTQIEGDSSSNLLEQPPPNPFLNESKENVRRSRFQNRDSLPPGYTIG</sequence>
<dbReference type="OrthoDB" id="3052647at2759"/>
<evidence type="ECO:0000256" key="1">
    <source>
        <dbReference type="SAM" id="MobiDB-lite"/>
    </source>
</evidence>
<accession>A0A5C3LBQ4</accession>
<protein>
    <submittedName>
        <fullName evidence="3">Uncharacterized protein</fullName>
    </submittedName>
</protein>
<feature type="region of interest" description="Disordered" evidence="1">
    <location>
        <begin position="489"/>
        <end position="554"/>
    </location>
</feature>
<dbReference type="Proteomes" id="UP000307440">
    <property type="component" value="Unassembled WGS sequence"/>
</dbReference>
<feature type="compositionally biased region" description="Polar residues" evidence="1">
    <location>
        <begin position="498"/>
        <end position="520"/>
    </location>
</feature>
<gene>
    <name evidence="3" type="ORF">FA15DRAFT_203801</name>
</gene>
<evidence type="ECO:0000313" key="4">
    <source>
        <dbReference type="Proteomes" id="UP000307440"/>
    </source>
</evidence>
<name>A0A5C3LBQ4_COPMA</name>
<evidence type="ECO:0000256" key="2">
    <source>
        <dbReference type="SAM" id="Phobius"/>
    </source>
</evidence>
<dbReference type="AlphaFoldDB" id="A0A5C3LBQ4"/>
<dbReference type="EMBL" id="ML210147">
    <property type="protein sequence ID" value="TFK30220.1"/>
    <property type="molecule type" value="Genomic_DNA"/>
</dbReference>
<organism evidence="3 4">
    <name type="scientific">Coprinopsis marcescibilis</name>
    <name type="common">Agaric fungus</name>
    <name type="synonym">Psathyrella marcescibilis</name>
    <dbReference type="NCBI Taxonomy" id="230819"/>
    <lineage>
        <taxon>Eukaryota</taxon>
        <taxon>Fungi</taxon>
        <taxon>Dikarya</taxon>
        <taxon>Basidiomycota</taxon>
        <taxon>Agaricomycotina</taxon>
        <taxon>Agaricomycetes</taxon>
        <taxon>Agaricomycetidae</taxon>
        <taxon>Agaricales</taxon>
        <taxon>Agaricineae</taxon>
        <taxon>Psathyrellaceae</taxon>
        <taxon>Coprinopsis</taxon>
    </lineage>
</organism>
<reference evidence="3 4" key="1">
    <citation type="journal article" date="2019" name="Nat. Ecol. Evol.">
        <title>Megaphylogeny resolves global patterns of mushroom evolution.</title>
        <authorList>
            <person name="Varga T."/>
            <person name="Krizsan K."/>
            <person name="Foldi C."/>
            <person name="Dima B."/>
            <person name="Sanchez-Garcia M."/>
            <person name="Sanchez-Ramirez S."/>
            <person name="Szollosi G.J."/>
            <person name="Szarkandi J.G."/>
            <person name="Papp V."/>
            <person name="Albert L."/>
            <person name="Andreopoulos W."/>
            <person name="Angelini C."/>
            <person name="Antonin V."/>
            <person name="Barry K.W."/>
            <person name="Bougher N.L."/>
            <person name="Buchanan P."/>
            <person name="Buyck B."/>
            <person name="Bense V."/>
            <person name="Catcheside P."/>
            <person name="Chovatia M."/>
            <person name="Cooper J."/>
            <person name="Damon W."/>
            <person name="Desjardin D."/>
            <person name="Finy P."/>
            <person name="Geml J."/>
            <person name="Haridas S."/>
            <person name="Hughes K."/>
            <person name="Justo A."/>
            <person name="Karasinski D."/>
            <person name="Kautmanova I."/>
            <person name="Kiss B."/>
            <person name="Kocsube S."/>
            <person name="Kotiranta H."/>
            <person name="LaButti K.M."/>
            <person name="Lechner B.E."/>
            <person name="Liimatainen K."/>
            <person name="Lipzen A."/>
            <person name="Lukacs Z."/>
            <person name="Mihaltcheva S."/>
            <person name="Morgado L.N."/>
            <person name="Niskanen T."/>
            <person name="Noordeloos M.E."/>
            <person name="Ohm R.A."/>
            <person name="Ortiz-Santana B."/>
            <person name="Ovrebo C."/>
            <person name="Racz N."/>
            <person name="Riley R."/>
            <person name="Savchenko A."/>
            <person name="Shiryaev A."/>
            <person name="Soop K."/>
            <person name="Spirin V."/>
            <person name="Szebenyi C."/>
            <person name="Tomsovsky M."/>
            <person name="Tulloss R.E."/>
            <person name="Uehling J."/>
            <person name="Grigoriev I.V."/>
            <person name="Vagvolgyi C."/>
            <person name="Papp T."/>
            <person name="Martin F.M."/>
            <person name="Miettinen O."/>
            <person name="Hibbett D.S."/>
            <person name="Nagy L.G."/>
        </authorList>
    </citation>
    <scope>NUCLEOTIDE SEQUENCE [LARGE SCALE GENOMIC DNA]</scope>
    <source>
        <strain evidence="3 4">CBS 121175</strain>
    </source>
</reference>